<dbReference type="AlphaFoldDB" id="A0A9P6GUB3"/>
<accession>A0A9P6GUB3</accession>
<evidence type="ECO:0000313" key="2">
    <source>
        <dbReference type="EMBL" id="KAF9741678.1"/>
    </source>
</evidence>
<reference evidence="2" key="1">
    <citation type="journal article" date="2020" name="Mol. Plant Microbe Interact.">
        <title>Genome Sequence of the Biocontrol Agent Coniothyrium minitans strain Conio (IMI 134523).</title>
        <authorList>
            <person name="Patel D."/>
            <person name="Shittu T.A."/>
            <person name="Baroncelli R."/>
            <person name="Muthumeenakshi S."/>
            <person name="Osborne T.H."/>
            <person name="Janganan T.K."/>
            <person name="Sreenivasaprasad S."/>
        </authorList>
    </citation>
    <scope>NUCLEOTIDE SEQUENCE</scope>
    <source>
        <strain evidence="2">Conio</strain>
    </source>
</reference>
<dbReference type="Proteomes" id="UP000756921">
    <property type="component" value="Unassembled WGS sequence"/>
</dbReference>
<gene>
    <name evidence="2" type="ORF">PMIN01_01217</name>
</gene>
<organism evidence="2 3">
    <name type="scientific">Paraphaeosphaeria minitans</name>
    <dbReference type="NCBI Taxonomy" id="565426"/>
    <lineage>
        <taxon>Eukaryota</taxon>
        <taxon>Fungi</taxon>
        <taxon>Dikarya</taxon>
        <taxon>Ascomycota</taxon>
        <taxon>Pezizomycotina</taxon>
        <taxon>Dothideomycetes</taxon>
        <taxon>Pleosporomycetidae</taxon>
        <taxon>Pleosporales</taxon>
        <taxon>Massarineae</taxon>
        <taxon>Didymosphaeriaceae</taxon>
        <taxon>Paraphaeosphaeria</taxon>
    </lineage>
</organism>
<feature type="region of interest" description="Disordered" evidence="1">
    <location>
        <begin position="1"/>
        <end position="46"/>
    </location>
</feature>
<protein>
    <submittedName>
        <fullName evidence="2">Uncharacterized protein</fullName>
    </submittedName>
</protein>
<evidence type="ECO:0000313" key="3">
    <source>
        <dbReference type="Proteomes" id="UP000756921"/>
    </source>
</evidence>
<name>A0A9P6GUB3_9PLEO</name>
<feature type="compositionally biased region" description="Low complexity" evidence="1">
    <location>
        <begin position="1"/>
        <end position="19"/>
    </location>
</feature>
<proteinExistence type="predicted"/>
<sequence>MSFSSDMSFSSADSVSGVSTAPSSPPSGLPDSHSYGCRTSHAPPQPNYKTLEKLLLSSVTLARSSFTRHSTFGIGTPTAHYLSLHARVNRFLKKYRRHDFVQDGTYGYVVEIEILLRLVESALGMAHREIIGLKCEGPEKQQEDERQNLEKRCSRDVDYLVFGGRDLDVGRLPWNLKSEGATQEA</sequence>
<keyword evidence="3" id="KW-1185">Reference proteome</keyword>
<dbReference type="EMBL" id="WJXW01000001">
    <property type="protein sequence ID" value="KAF9741678.1"/>
    <property type="molecule type" value="Genomic_DNA"/>
</dbReference>
<dbReference type="OrthoDB" id="3740279at2759"/>
<comment type="caution">
    <text evidence="2">The sequence shown here is derived from an EMBL/GenBank/DDBJ whole genome shotgun (WGS) entry which is preliminary data.</text>
</comment>
<evidence type="ECO:0000256" key="1">
    <source>
        <dbReference type="SAM" id="MobiDB-lite"/>
    </source>
</evidence>